<keyword evidence="2" id="KW-0378">Hydrolase</keyword>
<name>A0A7W7Z1G8_9BRAD</name>
<dbReference type="GO" id="GO:0016787">
    <property type="term" value="F:hydrolase activity"/>
    <property type="evidence" value="ECO:0007669"/>
    <property type="project" value="UniProtKB-KW"/>
</dbReference>
<evidence type="ECO:0000313" key="4">
    <source>
        <dbReference type="EMBL" id="MBB5046186.1"/>
    </source>
</evidence>
<dbReference type="InterPro" id="IPR028976">
    <property type="entry name" value="CheC-like_sf"/>
</dbReference>
<dbReference type="GO" id="GO:0006935">
    <property type="term" value="P:chemotaxis"/>
    <property type="evidence" value="ECO:0007669"/>
    <property type="project" value="UniProtKB-KW"/>
</dbReference>
<dbReference type="SUPFAM" id="SSF103039">
    <property type="entry name" value="CheC-like"/>
    <property type="match status" value="1"/>
</dbReference>
<evidence type="ECO:0000256" key="2">
    <source>
        <dbReference type="ARBA" id="ARBA00022801"/>
    </source>
</evidence>
<comment type="caution">
    <text evidence="4">The sequence shown here is derived from an EMBL/GenBank/DDBJ whole genome shotgun (WGS) entry which is preliminary data.</text>
</comment>
<accession>A0A7W7Z1G8</accession>
<organism evidence="4 5">
    <name type="scientific">Rhodopseudomonas rhenobacensis</name>
    <dbReference type="NCBI Taxonomy" id="87461"/>
    <lineage>
        <taxon>Bacteria</taxon>
        <taxon>Pseudomonadati</taxon>
        <taxon>Pseudomonadota</taxon>
        <taxon>Alphaproteobacteria</taxon>
        <taxon>Hyphomicrobiales</taxon>
        <taxon>Nitrobacteraceae</taxon>
        <taxon>Rhodopseudomonas</taxon>
    </lineage>
</organism>
<sequence length="218" mass="23529">MTSDDFIPLTDFERDALGELSNIAMARAASSLRQMVQHQVLLSVPAVDVLTQDAAAAIVARPAHSSLVAVRQDFSGAFSGRALLIFPEANSLELIRAVVGPKLTLEDIVDLEDEALAETGNIILNSWVATIANLLKRALRMSLPVVVRGDGRQMFDSPGGSDSLILFLHINFEISNKAISGYVALLMDIPSFAELRALIADFVTHMTGDERGEAAQRD</sequence>
<keyword evidence="1" id="KW-0145">Chemotaxis</keyword>
<evidence type="ECO:0000259" key="3">
    <source>
        <dbReference type="Pfam" id="PF04509"/>
    </source>
</evidence>
<dbReference type="CDD" id="cd17910">
    <property type="entry name" value="CheC_ClassII"/>
    <property type="match status" value="1"/>
</dbReference>
<dbReference type="EMBL" id="JACHIH010000003">
    <property type="protein sequence ID" value="MBB5046186.1"/>
    <property type="molecule type" value="Genomic_DNA"/>
</dbReference>
<protein>
    <submittedName>
        <fullName evidence="4">Chemotaxis protein CheC</fullName>
    </submittedName>
</protein>
<dbReference type="PANTHER" id="PTHR43693">
    <property type="entry name" value="PROTEIN PHOSPHATASE CHEZ"/>
    <property type="match status" value="1"/>
</dbReference>
<dbReference type="PANTHER" id="PTHR43693:SF1">
    <property type="entry name" value="PROTEIN PHOSPHATASE CHEZ"/>
    <property type="match status" value="1"/>
</dbReference>
<evidence type="ECO:0000256" key="1">
    <source>
        <dbReference type="ARBA" id="ARBA00022500"/>
    </source>
</evidence>
<keyword evidence="5" id="KW-1185">Reference proteome</keyword>
<dbReference type="InterPro" id="IPR050992">
    <property type="entry name" value="CheZ_family_phosphatases"/>
</dbReference>
<evidence type="ECO:0000313" key="5">
    <source>
        <dbReference type="Proteomes" id="UP000542353"/>
    </source>
</evidence>
<feature type="domain" description="CheC-like protein" evidence="3">
    <location>
        <begin position="12"/>
        <end position="47"/>
    </location>
</feature>
<gene>
    <name evidence="4" type="ORF">HNR60_000928</name>
</gene>
<dbReference type="Proteomes" id="UP000542353">
    <property type="component" value="Unassembled WGS sequence"/>
</dbReference>
<dbReference type="AlphaFoldDB" id="A0A7W7Z1G8"/>
<reference evidence="4 5" key="1">
    <citation type="submission" date="2020-08" db="EMBL/GenBank/DDBJ databases">
        <title>Genomic Encyclopedia of Type Strains, Phase IV (KMG-IV): sequencing the most valuable type-strain genomes for metagenomic binning, comparative biology and taxonomic classification.</title>
        <authorList>
            <person name="Goeker M."/>
        </authorList>
    </citation>
    <scope>NUCLEOTIDE SEQUENCE [LARGE SCALE GENOMIC DNA]</scope>
    <source>
        <strain evidence="4 5">DSM 12706</strain>
    </source>
</reference>
<proteinExistence type="predicted"/>
<dbReference type="RefSeq" id="WP_184254789.1">
    <property type="nucleotide sequence ID" value="NZ_JACHIH010000003.1"/>
</dbReference>
<dbReference type="InterPro" id="IPR007597">
    <property type="entry name" value="CheC"/>
</dbReference>
<dbReference type="Pfam" id="PF04509">
    <property type="entry name" value="CheC"/>
    <property type="match status" value="1"/>
</dbReference>
<dbReference type="Gene3D" id="3.40.1550.10">
    <property type="entry name" value="CheC-like"/>
    <property type="match status" value="1"/>
</dbReference>